<sequence length="200" mass="22893">MSQKVLLIKLLLVHYATQNQQEMQTANCYEDVVLKCEYPGVDIDTVDYHFVAWYKLTNQKRKNGIIRKAKDDNTTKYYSYRRSPRPSFGEKHSLLLPRVTTEDSGTYECCIGANVGSQNQDLTVNLMVHACVTQADLTTMTTVLNTTQSEADCHKQVEDLPVMWSIIGYVAVGLSKIVLSLISIWVIEAVRMRSSRRWRH</sequence>
<name>A0A8C9ZLU3_SANLU</name>
<dbReference type="Pfam" id="PF07686">
    <property type="entry name" value="V-set"/>
    <property type="match status" value="1"/>
</dbReference>
<keyword evidence="2" id="KW-0732">Signal</keyword>
<keyword evidence="1" id="KW-1133">Transmembrane helix</keyword>
<dbReference type="InterPro" id="IPR013106">
    <property type="entry name" value="Ig_V-set"/>
</dbReference>
<feature type="signal peptide" evidence="2">
    <location>
        <begin position="1"/>
        <end position="18"/>
    </location>
</feature>
<keyword evidence="1" id="KW-0812">Transmembrane</keyword>
<dbReference type="Ensembl" id="ENSSLUT00000041674.1">
    <property type="protein sequence ID" value="ENSSLUP00000040369.1"/>
    <property type="gene ID" value="ENSSLUG00000018018.1"/>
</dbReference>
<organism evidence="4 5">
    <name type="scientific">Sander lucioperca</name>
    <name type="common">Pike-perch</name>
    <name type="synonym">Perca lucioperca</name>
    <dbReference type="NCBI Taxonomy" id="283035"/>
    <lineage>
        <taxon>Eukaryota</taxon>
        <taxon>Metazoa</taxon>
        <taxon>Chordata</taxon>
        <taxon>Craniata</taxon>
        <taxon>Vertebrata</taxon>
        <taxon>Euteleostomi</taxon>
        <taxon>Actinopterygii</taxon>
        <taxon>Neopterygii</taxon>
        <taxon>Teleostei</taxon>
        <taxon>Neoteleostei</taxon>
        <taxon>Acanthomorphata</taxon>
        <taxon>Eupercaria</taxon>
        <taxon>Perciformes</taxon>
        <taxon>Percoidei</taxon>
        <taxon>Percidae</taxon>
        <taxon>Luciopercinae</taxon>
        <taxon>Sander</taxon>
    </lineage>
</organism>
<evidence type="ECO:0000256" key="1">
    <source>
        <dbReference type="SAM" id="Phobius"/>
    </source>
</evidence>
<keyword evidence="5" id="KW-1185">Reference proteome</keyword>
<dbReference type="AlphaFoldDB" id="A0A8C9ZLU3"/>
<gene>
    <name evidence="4" type="primary">LOC116043626</name>
</gene>
<dbReference type="GeneID" id="116043626"/>
<protein>
    <submittedName>
        <fullName evidence="4">Uncharacterized LOC116043626</fullName>
    </submittedName>
</protein>
<dbReference type="Gene3D" id="2.60.40.10">
    <property type="entry name" value="Immunoglobulins"/>
    <property type="match status" value="1"/>
</dbReference>
<dbReference type="OrthoDB" id="9422899at2759"/>
<dbReference type="InterPro" id="IPR013783">
    <property type="entry name" value="Ig-like_fold"/>
</dbReference>
<proteinExistence type="predicted"/>
<feature type="chain" id="PRO_5034992769" evidence="2">
    <location>
        <begin position="19"/>
        <end position="200"/>
    </location>
</feature>
<feature type="domain" description="Ig-like" evidence="3">
    <location>
        <begin position="30"/>
        <end position="125"/>
    </location>
</feature>
<dbReference type="PANTHER" id="PTHR15193:SF2">
    <property type="match status" value="1"/>
</dbReference>
<dbReference type="RefSeq" id="XP_031146315.1">
    <property type="nucleotide sequence ID" value="XM_031290455.2"/>
</dbReference>
<dbReference type="KEGG" id="sluc:116043626"/>
<keyword evidence="1" id="KW-0472">Membrane</keyword>
<evidence type="ECO:0000313" key="5">
    <source>
        <dbReference type="Proteomes" id="UP000694568"/>
    </source>
</evidence>
<dbReference type="InterPro" id="IPR036179">
    <property type="entry name" value="Ig-like_dom_sf"/>
</dbReference>
<dbReference type="Proteomes" id="UP000694568">
    <property type="component" value="Unplaced"/>
</dbReference>
<accession>A0A8C9ZLU3</accession>
<dbReference type="PANTHER" id="PTHR15193">
    <property type="entry name" value="CD83 ANTIGEN"/>
    <property type="match status" value="1"/>
</dbReference>
<dbReference type="SUPFAM" id="SSF48726">
    <property type="entry name" value="Immunoglobulin"/>
    <property type="match status" value="1"/>
</dbReference>
<dbReference type="SMART" id="SM00409">
    <property type="entry name" value="IG"/>
    <property type="match status" value="1"/>
</dbReference>
<dbReference type="InterPro" id="IPR007110">
    <property type="entry name" value="Ig-like_dom"/>
</dbReference>
<dbReference type="InterPro" id="IPR003599">
    <property type="entry name" value="Ig_sub"/>
</dbReference>
<feature type="transmembrane region" description="Helical" evidence="1">
    <location>
        <begin position="162"/>
        <end position="187"/>
    </location>
</feature>
<reference evidence="4" key="2">
    <citation type="submission" date="2025-09" db="UniProtKB">
        <authorList>
            <consortium name="Ensembl"/>
        </authorList>
    </citation>
    <scope>IDENTIFICATION</scope>
</reference>
<evidence type="ECO:0000259" key="3">
    <source>
        <dbReference type="PROSITE" id="PS50835"/>
    </source>
</evidence>
<reference evidence="4" key="1">
    <citation type="submission" date="2025-08" db="UniProtKB">
        <authorList>
            <consortium name="Ensembl"/>
        </authorList>
    </citation>
    <scope>IDENTIFICATION</scope>
</reference>
<dbReference type="GeneTree" id="ENSGT00990000203733"/>
<dbReference type="PROSITE" id="PS50835">
    <property type="entry name" value="IG_LIKE"/>
    <property type="match status" value="1"/>
</dbReference>
<evidence type="ECO:0000313" key="4">
    <source>
        <dbReference type="Ensembl" id="ENSSLUP00000040369.1"/>
    </source>
</evidence>
<evidence type="ECO:0000256" key="2">
    <source>
        <dbReference type="SAM" id="SignalP"/>
    </source>
</evidence>
<dbReference type="CDD" id="cd00096">
    <property type="entry name" value="Ig"/>
    <property type="match status" value="1"/>
</dbReference>